<name>A0AA39CHB9_9EURO</name>
<sequence length="157" mass="16554">MLASILQYGAVGLTLTFGFSSGHPVTTQSGVEAPGFIARECLSPTFSSASLAAANALHDEVSQNDYTPVYQDNPLGVPAPQSFIIASQPIAGSTNKCVQLQMVASKGTGPQTLASFTLDRIVNAMINNCYGGAADQYEHPYFSLFLRDNSDCRAVGL</sequence>
<dbReference type="AlphaFoldDB" id="A0AA39CHB9"/>
<comment type="caution">
    <text evidence="1">The sequence shown here is derived from an EMBL/GenBank/DDBJ whole genome shotgun (WGS) entry which is preliminary data.</text>
</comment>
<accession>A0AA39CHB9</accession>
<reference evidence="1" key="1">
    <citation type="submission" date="2022-10" db="EMBL/GenBank/DDBJ databases">
        <title>Culturing micro-colonial fungi from biological soil crusts in the Mojave desert and describing Neophaeococcomyces mojavensis, and introducing the new genera and species Taxawa tesnikishii.</title>
        <authorList>
            <person name="Kurbessoian T."/>
            <person name="Stajich J.E."/>
        </authorList>
    </citation>
    <scope>NUCLEOTIDE SEQUENCE</scope>
    <source>
        <strain evidence="1">TK_41</strain>
    </source>
</reference>
<organism evidence="1 2">
    <name type="scientific">Cladophialophora chaetospira</name>
    <dbReference type="NCBI Taxonomy" id="386627"/>
    <lineage>
        <taxon>Eukaryota</taxon>
        <taxon>Fungi</taxon>
        <taxon>Dikarya</taxon>
        <taxon>Ascomycota</taxon>
        <taxon>Pezizomycotina</taxon>
        <taxon>Eurotiomycetes</taxon>
        <taxon>Chaetothyriomycetidae</taxon>
        <taxon>Chaetothyriales</taxon>
        <taxon>Herpotrichiellaceae</taxon>
        <taxon>Cladophialophora</taxon>
    </lineage>
</organism>
<dbReference type="EMBL" id="JAPDRK010000009">
    <property type="protein sequence ID" value="KAJ9608787.1"/>
    <property type="molecule type" value="Genomic_DNA"/>
</dbReference>
<evidence type="ECO:0000313" key="1">
    <source>
        <dbReference type="EMBL" id="KAJ9608787.1"/>
    </source>
</evidence>
<proteinExistence type="predicted"/>
<evidence type="ECO:0000313" key="2">
    <source>
        <dbReference type="Proteomes" id="UP001172673"/>
    </source>
</evidence>
<protein>
    <submittedName>
        <fullName evidence="1">Uncharacterized protein</fullName>
    </submittedName>
</protein>
<gene>
    <name evidence="1" type="ORF">H2200_006558</name>
</gene>
<dbReference type="Proteomes" id="UP001172673">
    <property type="component" value="Unassembled WGS sequence"/>
</dbReference>
<keyword evidence="2" id="KW-1185">Reference proteome</keyword>